<dbReference type="PANTHER" id="PTHR47143">
    <property type="entry name" value="TRANSIENT RECEPTOR POTENTIAL CATION CHANNEL PROTEIN PAINLESS"/>
    <property type="match status" value="1"/>
</dbReference>
<organism evidence="13 14">
    <name type="scientific">Paramuricea clavata</name>
    <name type="common">Red gorgonian</name>
    <name type="synonym">Violescent sea-whip</name>
    <dbReference type="NCBI Taxonomy" id="317549"/>
    <lineage>
        <taxon>Eukaryota</taxon>
        <taxon>Metazoa</taxon>
        <taxon>Cnidaria</taxon>
        <taxon>Anthozoa</taxon>
        <taxon>Octocorallia</taxon>
        <taxon>Malacalcyonacea</taxon>
        <taxon>Plexauridae</taxon>
        <taxon>Paramuricea</taxon>
    </lineage>
</organism>
<evidence type="ECO:0000256" key="8">
    <source>
        <dbReference type="ARBA" id="ARBA00023065"/>
    </source>
</evidence>
<evidence type="ECO:0000313" key="14">
    <source>
        <dbReference type="Proteomes" id="UP001152795"/>
    </source>
</evidence>
<keyword evidence="5" id="KW-0677">Repeat</keyword>
<comment type="caution">
    <text evidence="13">The sequence shown here is derived from an EMBL/GenBank/DDBJ whole genome shotgun (WGS) entry which is preliminary data.</text>
</comment>
<keyword evidence="11" id="KW-0407">Ion channel</keyword>
<accession>A0A7D9IM99</accession>
<dbReference type="Pfam" id="PF12796">
    <property type="entry name" value="Ank_2"/>
    <property type="match status" value="1"/>
</dbReference>
<gene>
    <name evidence="13" type="ORF">PACLA_8A012318</name>
</gene>
<keyword evidence="7" id="KW-0040">ANK repeat</keyword>
<dbReference type="Pfam" id="PF00520">
    <property type="entry name" value="Ion_trans"/>
    <property type="match status" value="1"/>
</dbReference>
<evidence type="ECO:0000256" key="10">
    <source>
        <dbReference type="ARBA" id="ARBA00023180"/>
    </source>
</evidence>
<evidence type="ECO:0000256" key="6">
    <source>
        <dbReference type="ARBA" id="ARBA00022989"/>
    </source>
</evidence>
<keyword evidence="8" id="KW-0406">Ion transport</keyword>
<dbReference type="PROSITE" id="PS50088">
    <property type="entry name" value="ANK_REPEAT"/>
    <property type="match status" value="3"/>
</dbReference>
<keyword evidence="13" id="KW-0675">Receptor</keyword>
<dbReference type="SMART" id="SM00248">
    <property type="entry name" value="ANK"/>
    <property type="match status" value="5"/>
</dbReference>
<dbReference type="EMBL" id="CACRXK020006379">
    <property type="protein sequence ID" value="CAB4009212.1"/>
    <property type="molecule type" value="Genomic_DNA"/>
</dbReference>
<evidence type="ECO:0000256" key="2">
    <source>
        <dbReference type="ARBA" id="ARBA00022448"/>
    </source>
</evidence>
<keyword evidence="4" id="KW-0812">Transmembrane</keyword>
<dbReference type="Gene3D" id="1.25.40.20">
    <property type="entry name" value="Ankyrin repeat-containing domain"/>
    <property type="match status" value="1"/>
</dbReference>
<dbReference type="PROSITE" id="PS50297">
    <property type="entry name" value="ANK_REP_REGION"/>
    <property type="match status" value="1"/>
</dbReference>
<proteinExistence type="predicted"/>
<evidence type="ECO:0000256" key="4">
    <source>
        <dbReference type="ARBA" id="ARBA00022692"/>
    </source>
</evidence>
<dbReference type="Proteomes" id="UP001152795">
    <property type="component" value="Unassembled WGS sequence"/>
</dbReference>
<dbReference type="InterPro" id="IPR036770">
    <property type="entry name" value="Ankyrin_rpt-contain_sf"/>
</dbReference>
<feature type="domain" description="Ion transport" evidence="12">
    <location>
        <begin position="326"/>
        <end position="515"/>
    </location>
</feature>
<evidence type="ECO:0000256" key="11">
    <source>
        <dbReference type="ARBA" id="ARBA00023303"/>
    </source>
</evidence>
<dbReference type="InterPro" id="IPR052076">
    <property type="entry name" value="TRP_cation_channel"/>
</dbReference>
<dbReference type="GO" id="GO:1902495">
    <property type="term" value="C:transmembrane transporter complex"/>
    <property type="evidence" value="ECO:0007669"/>
    <property type="project" value="TreeGrafter"/>
</dbReference>
<keyword evidence="3" id="KW-0716">Sensory transduction</keyword>
<evidence type="ECO:0000256" key="3">
    <source>
        <dbReference type="ARBA" id="ARBA00022606"/>
    </source>
</evidence>
<evidence type="ECO:0000259" key="12">
    <source>
        <dbReference type="Pfam" id="PF00520"/>
    </source>
</evidence>
<keyword evidence="9" id="KW-0472">Membrane</keyword>
<comment type="subcellular location">
    <subcellularLocation>
        <location evidence="1">Membrane</location>
        <topology evidence="1">Multi-pass membrane protein</topology>
    </subcellularLocation>
</comment>
<keyword evidence="6" id="KW-1133">Transmembrane helix</keyword>
<dbReference type="OrthoDB" id="366390at2759"/>
<protein>
    <submittedName>
        <fullName evidence="13">Transient receptor potential cation channel subfamily A member 1-like</fullName>
    </submittedName>
</protein>
<name>A0A7D9IM99_PARCT</name>
<keyword evidence="2" id="KW-0813">Transport</keyword>
<keyword evidence="10" id="KW-0325">Glycoprotein</keyword>
<keyword evidence="14" id="KW-1185">Reference proteome</keyword>
<dbReference type="SUPFAM" id="SSF48403">
    <property type="entry name" value="Ankyrin repeat"/>
    <property type="match status" value="1"/>
</dbReference>
<dbReference type="InterPro" id="IPR005821">
    <property type="entry name" value="Ion_trans_dom"/>
</dbReference>
<evidence type="ECO:0000256" key="5">
    <source>
        <dbReference type="ARBA" id="ARBA00022737"/>
    </source>
</evidence>
<evidence type="ECO:0000256" key="9">
    <source>
        <dbReference type="ARBA" id="ARBA00023136"/>
    </source>
</evidence>
<dbReference type="AlphaFoldDB" id="A0A7D9IM99"/>
<reference evidence="13" key="1">
    <citation type="submission" date="2020-04" db="EMBL/GenBank/DDBJ databases">
        <authorList>
            <person name="Alioto T."/>
            <person name="Alioto T."/>
            <person name="Gomez Garrido J."/>
        </authorList>
    </citation>
    <scope>NUCLEOTIDE SEQUENCE</scope>
    <source>
        <strain evidence="13">A484AB</strain>
    </source>
</reference>
<sequence length="638" mass="73580">MYTIRSRKTGQTLIHCAVKSCNPYIVQDILEARPDALYDKDNDGKSTQHYAAALEEWFLLEFLLSHGADIFETDKNNSTPFHMAADAGSLSNVKLLFHEDEDLLRAEDNQGRTALHIACMNGCRNIVSFLLKNGADPLVRMEGGLNCLEVAVMNKQDDVVKELLLSDHWKDLITEWNGGAKRGFACLVNQMPDNAKILLDRCVVKSDGKAQSLDYQITYDFFLLNPTGSKPPMFDGLQAIIDNDDEQCLTHKLCKKYFSVKWREKGCYVYLANLFIFLCFHVSFNVYVALVRGAIAVRTLHKSNAATTKSTTSNNSAGRPNQHGAIVATTFIFILTFFNIFKEFVRMHTQRWRYFKKFSNYFEWMLYVCVLYFMFPVRNTKTERQFGAASLAVCISWFNLIWFLRRIPDIGTYILTLQKVFKTLTKMLLLIVLFCMAYASTFYLLLAEYSRFKNFPIAILSTFVSMLGDFKYDSLFLKVGYHTDFYDFKLLMFVMFVLLMVVVVNNVLIGLAVGDTTYVMSMAKVQSLRQHIKFIMEVESSLFGRLPCFKRKKGTTHTEYPNRKKSFTDNVNRFFAGEMNTFYNEDDEGDDEGGDDVLTQEKIEEMVQTRLENYHKKIMKELKDFHSDIVEKFGEMVN</sequence>
<evidence type="ECO:0000256" key="7">
    <source>
        <dbReference type="ARBA" id="ARBA00023043"/>
    </source>
</evidence>
<evidence type="ECO:0000313" key="13">
    <source>
        <dbReference type="EMBL" id="CAB4009212.1"/>
    </source>
</evidence>
<dbReference type="PANTHER" id="PTHR47143:SF1">
    <property type="entry name" value="ION_TRANS DOMAIN-CONTAINING PROTEIN"/>
    <property type="match status" value="1"/>
</dbReference>
<dbReference type="InterPro" id="IPR002110">
    <property type="entry name" value="Ankyrin_rpt"/>
</dbReference>
<dbReference type="GO" id="GO:0005216">
    <property type="term" value="F:monoatomic ion channel activity"/>
    <property type="evidence" value="ECO:0007669"/>
    <property type="project" value="InterPro"/>
</dbReference>
<evidence type="ECO:0000256" key="1">
    <source>
        <dbReference type="ARBA" id="ARBA00004141"/>
    </source>
</evidence>